<dbReference type="Proteomes" id="UP001497516">
    <property type="component" value="Chromosome 1"/>
</dbReference>
<reference evidence="1 2" key="1">
    <citation type="submission" date="2024-04" db="EMBL/GenBank/DDBJ databases">
        <authorList>
            <person name="Fracassetti M."/>
        </authorList>
    </citation>
    <scope>NUCLEOTIDE SEQUENCE [LARGE SCALE GENOMIC DNA]</scope>
</reference>
<proteinExistence type="predicted"/>
<keyword evidence="2" id="KW-1185">Reference proteome</keyword>
<protein>
    <submittedName>
        <fullName evidence="1">Uncharacterized protein</fullName>
    </submittedName>
</protein>
<sequence>MARASLSSQMSLQLSKGLAASGKRNGPTFQFGIVTQINEPGFRISQSNKHRLAERKFWLEGRRLKVADCRRGERGLEAEGEQVFRFFRNFSPAEGKF</sequence>
<dbReference type="EMBL" id="OZ034813">
    <property type="protein sequence ID" value="CAL1355671.1"/>
    <property type="molecule type" value="Genomic_DNA"/>
</dbReference>
<dbReference type="AlphaFoldDB" id="A0AAV2CIB8"/>
<name>A0AAV2CIB8_9ROSI</name>
<gene>
    <name evidence="1" type="ORF">LTRI10_LOCUS3419</name>
</gene>
<accession>A0AAV2CIB8</accession>
<evidence type="ECO:0000313" key="1">
    <source>
        <dbReference type="EMBL" id="CAL1355671.1"/>
    </source>
</evidence>
<evidence type="ECO:0000313" key="2">
    <source>
        <dbReference type="Proteomes" id="UP001497516"/>
    </source>
</evidence>
<organism evidence="1 2">
    <name type="scientific">Linum trigynum</name>
    <dbReference type="NCBI Taxonomy" id="586398"/>
    <lineage>
        <taxon>Eukaryota</taxon>
        <taxon>Viridiplantae</taxon>
        <taxon>Streptophyta</taxon>
        <taxon>Embryophyta</taxon>
        <taxon>Tracheophyta</taxon>
        <taxon>Spermatophyta</taxon>
        <taxon>Magnoliopsida</taxon>
        <taxon>eudicotyledons</taxon>
        <taxon>Gunneridae</taxon>
        <taxon>Pentapetalae</taxon>
        <taxon>rosids</taxon>
        <taxon>fabids</taxon>
        <taxon>Malpighiales</taxon>
        <taxon>Linaceae</taxon>
        <taxon>Linum</taxon>
    </lineage>
</organism>